<evidence type="ECO:0000313" key="3">
    <source>
        <dbReference type="Proteomes" id="UP000272025"/>
    </source>
</evidence>
<gene>
    <name evidence="2" type="ORF">SODALDRAFT_218793</name>
</gene>
<dbReference type="AlphaFoldDB" id="A0A3N2PPN5"/>
<evidence type="ECO:0000256" key="1">
    <source>
        <dbReference type="SAM" id="MobiDB-lite"/>
    </source>
</evidence>
<dbReference type="Proteomes" id="UP000272025">
    <property type="component" value="Unassembled WGS sequence"/>
</dbReference>
<feature type="region of interest" description="Disordered" evidence="1">
    <location>
        <begin position="1"/>
        <end position="26"/>
    </location>
</feature>
<evidence type="ECO:0000313" key="2">
    <source>
        <dbReference type="EMBL" id="ROT36400.1"/>
    </source>
</evidence>
<dbReference type="RefSeq" id="XP_028464206.1">
    <property type="nucleotide sequence ID" value="XM_028607322.1"/>
</dbReference>
<reference evidence="2 3" key="1">
    <citation type="journal article" date="2018" name="Mol. Ecol.">
        <title>The obligate alkalophilic soda-lake fungus Sodiomyces alkalinus has shifted to a protein diet.</title>
        <authorList>
            <person name="Grum-Grzhimaylo A.A."/>
            <person name="Falkoski D.L."/>
            <person name="van den Heuvel J."/>
            <person name="Valero-Jimenez C.A."/>
            <person name="Min B."/>
            <person name="Choi I.G."/>
            <person name="Lipzen A."/>
            <person name="Daum C.G."/>
            <person name="Aanen D.K."/>
            <person name="Tsang A."/>
            <person name="Henrissat B."/>
            <person name="Bilanenko E.N."/>
            <person name="de Vries R.P."/>
            <person name="van Kan J.A.L."/>
            <person name="Grigoriev I.V."/>
            <person name="Debets A.J.M."/>
        </authorList>
    </citation>
    <scope>NUCLEOTIDE SEQUENCE [LARGE SCALE GENOMIC DNA]</scope>
    <source>
        <strain evidence="2 3">F11</strain>
    </source>
</reference>
<protein>
    <submittedName>
        <fullName evidence="2">Uncharacterized protein</fullName>
    </submittedName>
</protein>
<keyword evidence="3" id="KW-1185">Reference proteome</keyword>
<sequence>MTTYSALSPSRAARGQRTHWPTAQGPWTLHREPLPRTGRRSNMLGRPRIVEPHTTTPPYRLCDSHDTAAPCLKSCCFLPMFFCFSLFFSSLSQVCQLDHEFSLIFRFFSSSFHFFLFFDSLLTRSFHLSTTIG</sequence>
<dbReference type="GeneID" id="39575800"/>
<dbReference type="EMBL" id="ML119059">
    <property type="protein sequence ID" value="ROT36400.1"/>
    <property type="molecule type" value="Genomic_DNA"/>
</dbReference>
<proteinExistence type="predicted"/>
<organism evidence="2 3">
    <name type="scientific">Sodiomyces alkalinus (strain CBS 110278 / VKM F-3762 / F11)</name>
    <name type="common">Alkaliphilic filamentous fungus</name>
    <dbReference type="NCBI Taxonomy" id="1314773"/>
    <lineage>
        <taxon>Eukaryota</taxon>
        <taxon>Fungi</taxon>
        <taxon>Dikarya</taxon>
        <taxon>Ascomycota</taxon>
        <taxon>Pezizomycotina</taxon>
        <taxon>Sordariomycetes</taxon>
        <taxon>Hypocreomycetidae</taxon>
        <taxon>Glomerellales</taxon>
        <taxon>Plectosphaerellaceae</taxon>
        <taxon>Sodiomyces</taxon>
    </lineage>
</organism>
<accession>A0A3N2PPN5</accession>
<name>A0A3N2PPN5_SODAK</name>